<proteinExistence type="predicted"/>
<accession>A0AAV5QL45</accession>
<keyword evidence="4" id="KW-1185">Reference proteome</keyword>
<keyword evidence="1" id="KW-0472">Membrane</keyword>
<dbReference type="EMBL" id="BTFZ01000006">
    <property type="protein sequence ID" value="GMM35439.1"/>
    <property type="molecule type" value="Genomic_DNA"/>
</dbReference>
<gene>
    <name evidence="3" type="ORF">DASC09_027640</name>
</gene>
<keyword evidence="1" id="KW-1133">Transmembrane helix</keyword>
<dbReference type="GeneID" id="90073418"/>
<dbReference type="PANTHER" id="PTHR37783:SF1">
    <property type="entry name" value="MEMBRANE PROTEIN, PUTATIVE (AFU_ORTHOLOGUE AFUA_1G04315)-RELATED"/>
    <property type="match status" value="1"/>
</dbReference>
<feature type="domain" description="DUF2470" evidence="2">
    <location>
        <begin position="2"/>
        <end position="83"/>
    </location>
</feature>
<dbReference type="Pfam" id="PF10615">
    <property type="entry name" value="DUF2470"/>
    <property type="match status" value="1"/>
</dbReference>
<reference evidence="3 4" key="1">
    <citation type="journal article" date="2023" name="Elife">
        <title>Identification of key yeast species and microbe-microbe interactions impacting larval growth of Drosophila in the wild.</title>
        <authorList>
            <person name="Mure A."/>
            <person name="Sugiura Y."/>
            <person name="Maeda R."/>
            <person name="Honda K."/>
            <person name="Sakurai N."/>
            <person name="Takahashi Y."/>
            <person name="Watada M."/>
            <person name="Katoh T."/>
            <person name="Gotoh A."/>
            <person name="Gotoh Y."/>
            <person name="Taniguchi I."/>
            <person name="Nakamura K."/>
            <person name="Hayashi T."/>
            <person name="Katayama T."/>
            <person name="Uemura T."/>
            <person name="Hattori Y."/>
        </authorList>
    </citation>
    <scope>NUCLEOTIDE SEQUENCE [LARGE SCALE GENOMIC DNA]</scope>
    <source>
        <strain evidence="3 4">SC-9</strain>
    </source>
</reference>
<dbReference type="InterPro" id="IPR037119">
    <property type="entry name" value="Haem_oxidase_HugZ-like_sf"/>
</dbReference>
<evidence type="ECO:0000256" key="1">
    <source>
        <dbReference type="SAM" id="Phobius"/>
    </source>
</evidence>
<dbReference type="RefSeq" id="XP_064852439.1">
    <property type="nucleotide sequence ID" value="XM_064996367.1"/>
</dbReference>
<dbReference type="InterPro" id="IPR019595">
    <property type="entry name" value="DUF2470"/>
</dbReference>
<comment type="caution">
    <text evidence="3">The sequence shown here is derived from an EMBL/GenBank/DDBJ whole genome shotgun (WGS) entry which is preliminary data.</text>
</comment>
<dbReference type="PANTHER" id="PTHR37783">
    <property type="entry name" value="MEMBRANE PROTEIN, PUTATIVE (AFU_ORTHOLOGUE AFUA_1G04315)-RELATED"/>
    <property type="match status" value="1"/>
</dbReference>
<sequence length="213" mass="24715">MEQKILAHMNKDHKLALEDYLVVYGDVKMDDKISDIKLKNIEKSQLIISFKHRDVDFEIEKYIPIEPPMENVLSDSRPRLVQMAKDAAAARGFSHVQIKKMVYPNKPANFVLLFLVGNLIFAFFKPTLYYDTFWNGQLGVSSANPVLSFLRKYTSTILYATVVCHLMETMLILRPKLNKYRVPTDIRIEWIIAAFFEGFGAIKRFNTLIPKKH</sequence>
<evidence type="ECO:0000313" key="4">
    <source>
        <dbReference type="Proteomes" id="UP001360560"/>
    </source>
</evidence>
<name>A0AAV5QL45_9ASCO</name>
<dbReference type="Gene3D" id="3.20.180.10">
    <property type="entry name" value="PNP-oxidase-like"/>
    <property type="match status" value="1"/>
</dbReference>
<evidence type="ECO:0000313" key="3">
    <source>
        <dbReference type="EMBL" id="GMM35439.1"/>
    </source>
</evidence>
<organism evidence="3 4">
    <name type="scientific">Saccharomycopsis crataegensis</name>
    <dbReference type="NCBI Taxonomy" id="43959"/>
    <lineage>
        <taxon>Eukaryota</taxon>
        <taxon>Fungi</taxon>
        <taxon>Dikarya</taxon>
        <taxon>Ascomycota</taxon>
        <taxon>Saccharomycotina</taxon>
        <taxon>Saccharomycetes</taxon>
        <taxon>Saccharomycopsidaceae</taxon>
        <taxon>Saccharomycopsis</taxon>
    </lineage>
</organism>
<evidence type="ECO:0000259" key="2">
    <source>
        <dbReference type="Pfam" id="PF10615"/>
    </source>
</evidence>
<protein>
    <recommendedName>
        <fullName evidence="2">DUF2470 domain-containing protein</fullName>
    </recommendedName>
</protein>
<feature type="transmembrane region" description="Helical" evidence="1">
    <location>
        <begin position="107"/>
        <end position="124"/>
    </location>
</feature>
<dbReference type="Proteomes" id="UP001360560">
    <property type="component" value="Unassembled WGS sequence"/>
</dbReference>
<dbReference type="AlphaFoldDB" id="A0AAV5QL45"/>
<keyword evidence="1" id="KW-0812">Transmembrane</keyword>
<feature type="transmembrane region" description="Helical" evidence="1">
    <location>
        <begin position="156"/>
        <end position="173"/>
    </location>
</feature>